<evidence type="ECO:0000256" key="1">
    <source>
        <dbReference type="SAM" id="Phobius"/>
    </source>
</evidence>
<dbReference type="EMBL" id="JACSQW010000013">
    <property type="protein sequence ID" value="MBD7895196.1"/>
    <property type="molecule type" value="Genomic_DNA"/>
</dbReference>
<keyword evidence="3" id="KW-1185">Reference proteome</keyword>
<sequence>MRLKEKKTEQILAIVGIMIFTLIMIIPFLKAGQLGVHSDWSYHSARVQQIYLNLKRGQFLTYIATDTFSKVGNANFVEGGCKM</sequence>
<reference evidence="2 3" key="1">
    <citation type="submission" date="2020-08" db="EMBL/GenBank/DDBJ databases">
        <title>A Genomic Blueprint of the Chicken Gut Microbiome.</title>
        <authorList>
            <person name="Gilroy R."/>
            <person name="Ravi A."/>
            <person name="Getino M."/>
            <person name="Pursley I."/>
            <person name="Horton D.L."/>
            <person name="Alikhan N.-F."/>
            <person name="Baker D."/>
            <person name="Gharbi K."/>
            <person name="Hall N."/>
            <person name="Watson M."/>
            <person name="Adriaenssens E.M."/>
            <person name="Foster-Nyarko E."/>
            <person name="Jarju S."/>
            <person name="Secka A."/>
            <person name="Antonio M."/>
            <person name="Oren A."/>
            <person name="Chaudhuri R."/>
            <person name="La Ragione R.M."/>
            <person name="Hildebrand F."/>
            <person name="Pallen M.J."/>
        </authorList>
    </citation>
    <scope>NUCLEOTIDE SEQUENCE [LARGE SCALE GENOMIC DNA]</scope>
    <source>
        <strain evidence="2 3">Sa3CUN2</strain>
    </source>
</reference>
<comment type="caution">
    <text evidence="2">The sequence shown here is derived from an EMBL/GenBank/DDBJ whole genome shotgun (WGS) entry which is preliminary data.</text>
</comment>
<keyword evidence="1" id="KW-1133">Transmembrane helix</keyword>
<gene>
    <name evidence="2" type="ORF">H9564_05685</name>
</gene>
<dbReference type="RefSeq" id="WP_191684533.1">
    <property type="nucleotide sequence ID" value="NZ_JACSQW010000013.1"/>
</dbReference>
<organism evidence="2 3">
    <name type="scientific">Limosilactobacillus avistercoris</name>
    <dbReference type="NCBI Taxonomy" id="2762243"/>
    <lineage>
        <taxon>Bacteria</taxon>
        <taxon>Bacillati</taxon>
        <taxon>Bacillota</taxon>
        <taxon>Bacilli</taxon>
        <taxon>Lactobacillales</taxon>
        <taxon>Lactobacillaceae</taxon>
        <taxon>Limosilactobacillus</taxon>
    </lineage>
</organism>
<name>A0ABR8PD32_9LACO</name>
<protein>
    <submittedName>
        <fullName evidence="2">Uncharacterized protein</fullName>
    </submittedName>
</protein>
<accession>A0ABR8PD32</accession>
<evidence type="ECO:0000313" key="3">
    <source>
        <dbReference type="Proteomes" id="UP000616837"/>
    </source>
</evidence>
<keyword evidence="1" id="KW-0472">Membrane</keyword>
<dbReference type="Proteomes" id="UP000616837">
    <property type="component" value="Unassembled WGS sequence"/>
</dbReference>
<proteinExistence type="predicted"/>
<keyword evidence="1" id="KW-0812">Transmembrane</keyword>
<feature type="transmembrane region" description="Helical" evidence="1">
    <location>
        <begin position="12"/>
        <end position="29"/>
    </location>
</feature>
<evidence type="ECO:0000313" key="2">
    <source>
        <dbReference type="EMBL" id="MBD7895196.1"/>
    </source>
</evidence>